<reference evidence="2" key="1">
    <citation type="submission" date="2018-05" db="EMBL/GenBank/DDBJ databases">
        <authorList>
            <person name="Feng T."/>
        </authorList>
    </citation>
    <scope>NUCLEOTIDE SEQUENCE [LARGE SCALE GENOMIC DNA]</scope>
    <source>
        <strain evidence="2">S27</strain>
    </source>
</reference>
<evidence type="ECO:0000313" key="2">
    <source>
        <dbReference type="Proteomes" id="UP000254875"/>
    </source>
</evidence>
<organism evidence="1 2">
    <name type="scientific">Paraburkholderia lacunae</name>
    <dbReference type="NCBI Taxonomy" id="2211104"/>
    <lineage>
        <taxon>Bacteria</taxon>
        <taxon>Pseudomonadati</taxon>
        <taxon>Pseudomonadota</taxon>
        <taxon>Betaproteobacteria</taxon>
        <taxon>Burkholderiales</taxon>
        <taxon>Burkholderiaceae</taxon>
        <taxon>Paraburkholderia</taxon>
    </lineage>
</organism>
<sequence>MAQAAPAVVINPAGGCGLADGNGSFVFTTDTKAIVTQSNNSNSMFQCQANVPPSASGSAARFDFASTGALCGLYTSTGLQVTDQWHETVAASGQATLICLLTGKP</sequence>
<dbReference type="Proteomes" id="UP000254875">
    <property type="component" value="Unassembled WGS sequence"/>
</dbReference>
<dbReference type="EMBL" id="QHKS01000030">
    <property type="protein sequence ID" value="RDJ98787.1"/>
    <property type="molecule type" value="Genomic_DNA"/>
</dbReference>
<evidence type="ECO:0000313" key="1">
    <source>
        <dbReference type="EMBL" id="RDJ98787.1"/>
    </source>
</evidence>
<proteinExistence type="predicted"/>
<protein>
    <submittedName>
        <fullName evidence="1">Uncharacterized protein</fullName>
    </submittedName>
</protein>
<keyword evidence="2" id="KW-1185">Reference proteome</keyword>
<gene>
    <name evidence="1" type="ORF">DLM46_32155</name>
</gene>
<dbReference type="AlphaFoldDB" id="A0A370N012"/>
<name>A0A370N012_9BURK</name>
<comment type="caution">
    <text evidence="1">The sequence shown here is derived from an EMBL/GenBank/DDBJ whole genome shotgun (WGS) entry which is preliminary data.</text>
</comment>
<accession>A0A370N012</accession>